<evidence type="ECO:0000256" key="6">
    <source>
        <dbReference type="ARBA" id="ARBA00022989"/>
    </source>
</evidence>
<comment type="caution">
    <text evidence="10">The sequence shown here is derived from an EMBL/GenBank/DDBJ whole genome shotgun (WGS) entry which is preliminary data.</text>
</comment>
<evidence type="ECO:0000256" key="4">
    <source>
        <dbReference type="ARBA" id="ARBA00022679"/>
    </source>
</evidence>
<feature type="transmembrane region" description="Helical" evidence="8">
    <location>
        <begin position="51"/>
        <end position="71"/>
    </location>
</feature>
<organism evidence="10 11">
    <name type="scientific">Xylanibacter rodentium</name>
    <dbReference type="NCBI Taxonomy" id="2736289"/>
    <lineage>
        <taxon>Bacteria</taxon>
        <taxon>Pseudomonadati</taxon>
        <taxon>Bacteroidota</taxon>
        <taxon>Bacteroidia</taxon>
        <taxon>Bacteroidales</taxon>
        <taxon>Prevotellaceae</taxon>
        <taxon>Xylanibacter</taxon>
    </lineage>
</organism>
<dbReference type="CDD" id="cd13962">
    <property type="entry name" value="PT_UbiA_UBIAD1"/>
    <property type="match status" value="1"/>
</dbReference>
<evidence type="ECO:0000256" key="8">
    <source>
        <dbReference type="HAMAP-Rule" id="MF_01937"/>
    </source>
</evidence>
<dbReference type="PANTHER" id="PTHR13929">
    <property type="entry name" value="1,4-DIHYDROXY-2-NAPHTHOATE OCTAPRENYLTRANSFERASE"/>
    <property type="match status" value="1"/>
</dbReference>
<feature type="transmembrane region" description="Helical" evidence="8">
    <location>
        <begin position="131"/>
        <end position="151"/>
    </location>
</feature>
<dbReference type="InterPro" id="IPR044878">
    <property type="entry name" value="UbiA_sf"/>
</dbReference>
<dbReference type="RefSeq" id="WP_172175276.1">
    <property type="nucleotide sequence ID" value="NZ_CASGIA010000009.1"/>
</dbReference>
<feature type="transmembrane region" description="Helical" evidence="8">
    <location>
        <begin position="220"/>
        <end position="243"/>
    </location>
</feature>
<dbReference type="GeneID" id="82157267"/>
<dbReference type="InterPro" id="IPR004657">
    <property type="entry name" value="MenA"/>
</dbReference>
<comment type="similarity">
    <text evidence="8">Belongs to the MenA family. Type 1 subfamily.</text>
</comment>
<evidence type="ECO:0000256" key="3">
    <source>
        <dbReference type="ARBA" id="ARBA00022475"/>
    </source>
</evidence>
<evidence type="ECO:0000256" key="5">
    <source>
        <dbReference type="ARBA" id="ARBA00022692"/>
    </source>
</evidence>
<keyword evidence="6 8" id="KW-1133">Transmembrane helix</keyword>
<dbReference type="NCBIfam" id="TIGR00751">
    <property type="entry name" value="menA"/>
    <property type="match status" value="1"/>
</dbReference>
<keyword evidence="7 8" id="KW-0472">Membrane</keyword>
<evidence type="ECO:0000313" key="10">
    <source>
        <dbReference type="EMBL" id="NPE13839.1"/>
    </source>
</evidence>
<feature type="transmembrane region" description="Helical" evidence="8">
    <location>
        <begin position="156"/>
        <end position="174"/>
    </location>
</feature>
<name>A0ABX2AT49_9BACT</name>
<keyword evidence="4 8" id="KW-0808">Transferase</keyword>
<dbReference type="Gene3D" id="1.20.120.1780">
    <property type="entry name" value="UbiA prenyltransferase"/>
    <property type="match status" value="1"/>
</dbReference>
<keyword evidence="2 8" id="KW-0474">Menaquinone biosynthesis</keyword>
<comment type="catalytic activity">
    <reaction evidence="8">
        <text>an all-trans-polyprenyl diphosphate + 1,4-dihydroxy-2-naphthoate + H(+) = a 2-demethylmenaquinol + CO2 + diphosphate</text>
        <dbReference type="Rhea" id="RHEA:26478"/>
        <dbReference type="Rhea" id="RHEA-COMP:9563"/>
        <dbReference type="Rhea" id="RHEA-COMP:9564"/>
        <dbReference type="ChEBI" id="CHEBI:11173"/>
        <dbReference type="ChEBI" id="CHEBI:15378"/>
        <dbReference type="ChEBI" id="CHEBI:16526"/>
        <dbReference type="ChEBI" id="CHEBI:33019"/>
        <dbReference type="ChEBI" id="CHEBI:55437"/>
        <dbReference type="ChEBI" id="CHEBI:58914"/>
        <dbReference type="EC" id="2.5.1.74"/>
    </reaction>
</comment>
<dbReference type="InterPro" id="IPR026046">
    <property type="entry name" value="UBIAD1"/>
</dbReference>
<evidence type="ECO:0000256" key="7">
    <source>
        <dbReference type="ARBA" id="ARBA00023136"/>
    </source>
</evidence>
<evidence type="ECO:0000313" key="11">
    <source>
        <dbReference type="Proteomes" id="UP001193734"/>
    </source>
</evidence>
<sequence length="302" mass="33169">MKETDIRQNSFRAWLLAARPKTLTGAAVPVMIGMALAYTDSQSYPEGTFSWTAAALCFLFAFIMQIDANFINDFFDCLKGADNAETRLGPLRACSQGWVSLDAMKRAIALTTCTACAVGLPLIYYGGLEMILVGAVCVLFCFLYTTHLSLIGLGDVLVIVFFGIVPVCVSYYVQLHTCNWQVFIASSACGFVIDSLLIVNNFRDRDNDRKSGKNTIVVRFGARASSYAYMYIGFTACLMGTVFWVNGHAAAFLLPLIYLAMHIFTYFKMIRIDHGKALNECLGETARNILVYGVAVSAGLLV</sequence>
<feature type="transmembrane region" description="Helical" evidence="8">
    <location>
        <begin position="249"/>
        <end position="267"/>
    </location>
</feature>
<dbReference type="InterPro" id="IPR000537">
    <property type="entry name" value="UbiA_prenyltransferase"/>
</dbReference>
<proteinExistence type="inferred from homology"/>
<comment type="subcellular location">
    <subcellularLocation>
        <location evidence="8">Cell membrane</location>
        <topology evidence="8">Multi-pass membrane protein</topology>
    </subcellularLocation>
    <subcellularLocation>
        <location evidence="1">Membrane</location>
        <topology evidence="1">Multi-pass membrane protein</topology>
    </subcellularLocation>
</comment>
<evidence type="ECO:0000256" key="1">
    <source>
        <dbReference type="ARBA" id="ARBA00004141"/>
    </source>
</evidence>
<keyword evidence="11" id="KW-1185">Reference proteome</keyword>
<dbReference type="PIRSF" id="PIRSF005355">
    <property type="entry name" value="UBIAD1"/>
    <property type="match status" value="1"/>
</dbReference>
<dbReference type="EC" id="2.5.1.74" evidence="8 9"/>
<dbReference type="Gene3D" id="1.10.357.140">
    <property type="entry name" value="UbiA prenyltransferase"/>
    <property type="match status" value="1"/>
</dbReference>
<comment type="function">
    <text evidence="8">Conversion of 1,4-dihydroxy-2-naphthoate (DHNA) to demethylmenaquinone (DMK).</text>
</comment>
<dbReference type="Proteomes" id="UP001193734">
    <property type="component" value="Unassembled WGS sequence"/>
</dbReference>
<dbReference type="PANTHER" id="PTHR13929:SF0">
    <property type="entry name" value="UBIA PRENYLTRANSFERASE DOMAIN-CONTAINING PROTEIN 1"/>
    <property type="match status" value="1"/>
</dbReference>
<keyword evidence="5 8" id="KW-0812">Transmembrane</keyword>
<evidence type="ECO:0000256" key="2">
    <source>
        <dbReference type="ARBA" id="ARBA00022428"/>
    </source>
</evidence>
<gene>
    <name evidence="8 10" type="primary">menA</name>
    <name evidence="10" type="ORF">HPS55_05765</name>
</gene>
<dbReference type="Pfam" id="PF01040">
    <property type="entry name" value="UbiA"/>
    <property type="match status" value="1"/>
</dbReference>
<evidence type="ECO:0000256" key="9">
    <source>
        <dbReference type="NCBIfam" id="TIGR00751"/>
    </source>
</evidence>
<reference evidence="10 11" key="1">
    <citation type="submission" date="2020-05" db="EMBL/GenBank/DDBJ databases">
        <title>Distinct polysaccharide utilization as determinants for interspecies competition between intestinal Prevotella spp.</title>
        <authorList>
            <person name="Galvez E.J.C."/>
            <person name="Iljazovic A."/>
            <person name="Strowig T."/>
        </authorList>
    </citation>
    <scope>NUCLEOTIDE SEQUENCE [LARGE SCALE GENOMIC DNA]</scope>
    <source>
        <strain evidence="10 11">PROD</strain>
    </source>
</reference>
<accession>A0ABX2AT49</accession>
<comment type="pathway">
    <text evidence="8">Quinol/quinone metabolism; menaquinone biosynthesis; menaquinol from 1,4-dihydroxy-2-naphthoate: step 1/2.</text>
</comment>
<keyword evidence="3 8" id="KW-1003">Cell membrane</keyword>
<protein>
    <recommendedName>
        <fullName evidence="8 9">1,4-dihydroxy-2-naphthoate octaprenyltransferase</fullName>
        <shortName evidence="8">DHNA-octaprenyltransferase</shortName>
        <ecNumber evidence="8 9">2.5.1.74</ecNumber>
    </recommendedName>
</protein>
<dbReference type="HAMAP" id="MF_01937">
    <property type="entry name" value="MenA_1"/>
    <property type="match status" value="1"/>
</dbReference>
<feature type="transmembrane region" description="Helical" evidence="8">
    <location>
        <begin position="180"/>
        <end position="199"/>
    </location>
</feature>
<dbReference type="EMBL" id="JABKKE010000007">
    <property type="protein sequence ID" value="NPE13839.1"/>
    <property type="molecule type" value="Genomic_DNA"/>
</dbReference>